<dbReference type="SUPFAM" id="SSF53448">
    <property type="entry name" value="Nucleotide-diphospho-sugar transferases"/>
    <property type="match status" value="1"/>
</dbReference>
<dbReference type="Gene3D" id="1.25.40.10">
    <property type="entry name" value="Tetratricopeptide repeat domain"/>
    <property type="match status" value="2"/>
</dbReference>
<dbReference type="InterPro" id="IPR011990">
    <property type="entry name" value="TPR-like_helical_dom_sf"/>
</dbReference>
<comment type="caution">
    <text evidence="2">The sequence shown here is derived from an EMBL/GenBank/DDBJ whole genome shotgun (WGS) entry which is preliminary data.</text>
</comment>
<dbReference type="SUPFAM" id="SSF48452">
    <property type="entry name" value="TPR-like"/>
    <property type="match status" value="1"/>
</dbReference>
<dbReference type="Proteomes" id="UP000195089">
    <property type="component" value="Unassembled WGS sequence"/>
</dbReference>
<dbReference type="RefSeq" id="WP_078986234.1">
    <property type="nucleotide sequence ID" value="NZ_NFDL01000036.1"/>
</dbReference>
<evidence type="ECO:0000313" key="2">
    <source>
        <dbReference type="EMBL" id="OTY46724.1"/>
    </source>
</evidence>
<protein>
    <submittedName>
        <fullName evidence="2">Glycosyl transferase</fullName>
    </submittedName>
</protein>
<evidence type="ECO:0000259" key="1">
    <source>
        <dbReference type="Pfam" id="PF00535"/>
    </source>
</evidence>
<evidence type="ECO:0000313" key="3">
    <source>
        <dbReference type="Proteomes" id="UP000195089"/>
    </source>
</evidence>
<dbReference type="CDD" id="cd02511">
    <property type="entry name" value="Beta4Glucosyltransferase"/>
    <property type="match status" value="1"/>
</dbReference>
<dbReference type="AlphaFoldDB" id="A0A243BIF7"/>
<dbReference type="EMBL" id="NFDL01000036">
    <property type="protein sequence ID" value="OTY46724.1"/>
    <property type="molecule type" value="Genomic_DNA"/>
</dbReference>
<organism evidence="2 3">
    <name type="scientific">Bacillus thuringiensis serovar pingluonsis</name>
    <dbReference type="NCBI Taxonomy" id="180881"/>
    <lineage>
        <taxon>Bacteria</taxon>
        <taxon>Bacillati</taxon>
        <taxon>Bacillota</taxon>
        <taxon>Bacilli</taxon>
        <taxon>Bacillales</taxon>
        <taxon>Bacillaceae</taxon>
        <taxon>Bacillus</taxon>
        <taxon>Bacillus cereus group</taxon>
    </lineage>
</organism>
<sequence length="369" mass="44002">MITISLCMIVKNEEHTLEKCLKSIKDVVDEIIIVDTGSTDKTKKIARKWTDRVYDFSWCNDFSAARNESFSYATMDYILWLDADDILQSGELKKLKELKRSLDPKIDAVSMKYHVAFDENEKVIASTRRVRLIKRSKLFRWVGIVHEDLHCYESFSSHSSDIIVTHTKKKSADIYRNIKIYEKAINEGKTLTRQDLFHYGRELVFHKKYEKAIEVFETCLQKYDIALEHQLFIYHQLATCYALIGNLDKEKEITFQSFQLDIPQPVFCCRMGEQFLQENKYEQAAFWYDLATKIELPSRYEWTVSQEIYQTWLPHQQLAFCYYYMGEYKKSYRHNQKVLFYKPQDENAKKNIKMLEELLRQENIDGKFQ</sequence>
<dbReference type="PANTHER" id="PTHR43630:SF2">
    <property type="entry name" value="GLYCOSYLTRANSFERASE"/>
    <property type="match status" value="1"/>
</dbReference>
<keyword evidence="2" id="KW-0808">Transferase</keyword>
<dbReference type="GO" id="GO:0016740">
    <property type="term" value="F:transferase activity"/>
    <property type="evidence" value="ECO:0007669"/>
    <property type="project" value="UniProtKB-KW"/>
</dbReference>
<reference evidence="2 3" key="1">
    <citation type="submission" date="2016-10" db="EMBL/GenBank/DDBJ databases">
        <title>Comparative genomics of Bacillus thuringiensis reveals a path to pathogens against multiple invertebrate hosts.</title>
        <authorList>
            <person name="Zheng J."/>
            <person name="Gao Q."/>
            <person name="Liu H."/>
            <person name="Peng D."/>
            <person name="Ruan L."/>
            <person name="Sun M."/>
        </authorList>
    </citation>
    <scope>NUCLEOTIDE SEQUENCE [LARGE SCALE GENOMIC DNA]</scope>
    <source>
        <strain evidence="2">BGSC 4BX1</strain>
    </source>
</reference>
<dbReference type="InterPro" id="IPR029044">
    <property type="entry name" value="Nucleotide-diphossugar_trans"/>
</dbReference>
<name>A0A243BIF7_BACTU</name>
<dbReference type="Pfam" id="PF00535">
    <property type="entry name" value="Glycos_transf_2"/>
    <property type="match status" value="1"/>
</dbReference>
<dbReference type="Gene3D" id="3.90.550.10">
    <property type="entry name" value="Spore Coat Polysaccharide Biosynthesis Protein SpsA, Chain A"/>
    <property type="match status" value="1"/>
</dbReference>
<dbReference type="InterPro" id="IPR001173">
    <property type="entry name" value="Glyco_trans_2-like"/>
</dbReference>
<proteinExistence type="predicted"/>
<gene>
    <name evidence="2" type="ORF">BK742_09020</name>
</gene>
<dbReference type="PANTHER" id="PTHR43630">
    <property type="entry name" value="POLY-BETA-1,6-N-ACETYL-D-GLUCOSAMINE SYNTHASE"/>
    <property type="match status" value="1"/>
</dbReference>
<feature type="domain" description="Glycosyltransferase 2-like" evidence="1">
    <location>
        <begin position="5"/>
        <end position="118"/>
    </location>
</feature>
<accession>A0A243BIF7</accession>